<keyword evidence="1" id="KW-0732">Signal</keyword>
<comment type="caution">
    <text evidence="2">The sequence shown here is derived from an EMBL/GenBank/DDBJ whole genome shotgun (WGS) entry which is preliminary data.</text>
</comment>
<name>A0A366H371_9BACT</name>
<dbReference type="EMBL" id="QNRR01000020">
    <property type="protein sequence ID" value="RBP35716.1"/>
    <property type="molecule type" value="Genomic_DNA"/>
</dbReference>
<accession>A0A366H371</accession>
<organism evidence="2 3">
    <name type="scientific">Roseimicrobium gellanilyticum</name>
    <dbReference type="NCBI Taxonomy" id="748857"/>
    <lineage>
        <taxon>Bacteria</taxon>
        <taxon>Pseudomonadati</taxon>
        <taxon>Verrucomicrobiota</taxon>
        <taxon>Verrucomicrobiia</taxon>
        <taxon>Verrucomicrobiales</taxon>
        <taxon>Verrucomicrobiaceae</taxon>
        <taxon>Roseimicrobium</taxon>
    </lineage>
</organism>
<protein>
    <recommendedName>
        <fullName evidence="4">DUF1990 domain-containing protein</fullName>
    </recommendedName>
</protein>
<evidence type="ECO:0000313" key="2">
    <source>
        <dbReference type="EMBL" id="RBP35716.1"/>
    </source>
</evidence>
<dbReference type="OrthoDB" id="188493at2"/>
<evidence type="ECO:0000313" key="3">
    <source>
        <dbReference type="Proteomes" id="UP000253426"/>
    </source>
</evidence>
<gene>
    <name evidence="2" type="ORF">DES53_12085</name>
</gene>
<reference evidence="2 3" key="1">
    <citation type="submission" date="2018-06" db="EMBL/GenBank/DDBJ databases">
        <title>Genomic Encyclopedia of Type Strains, Phase IV (KMG-IV): sequencing the most valuable type-strain genomes for metagenomic binning, comparative biology and taxonomic classification.</title>
        <authorList>
            <person name="Goeker M."/>
        </authorList>
    </citation>
    <scope>NUCLEOTIDE SEQUENCE [LARGE SCALE GENOMIC DNA]</scope>
    <source>
        <strain evidence="2 3">DSM 25532</strain>
    </source>
</reference>
<feature type="chain" id="PRO_5016611164" description="DUF1990 domain-containing protein" evidence="1">
    <location>
        <begin position="20"/>
        <end position="197"/>
    </location>
</feature>
<dbReference type="Proteomes" id="UP000253426">
    <property type="component" value="Unassembled WGS sequence"/>
</dbReference>
<sequence length="197" mass="21946">MLRFAYNIFLVAWFGLCTAAVIQTHRAADWSKLKGLDHAAKNNTPPLMDRMEQTVWRRNSSLELSEEDVNRYLAATIAGHQVGFTGSLKPFDRVALDFEPGVARICLAWGGANEKHSTTASLDFTVKREGGNFVVEVQSGAFGRLPLPRGLMSPLVPGLQSLSESLRSEIHTVFQMNQIRFEKDKVILDPRSETVKS</sequence>
<dbReference type="RefSeq" id="WP_113962259.1">
    <property type="nucleotide sequence ID" value="NZ_QNRR01000020.1"/>
</dbReference>
<proteinExistence type="predicted"/>
<evidence type="ECO:0000256" key="1">
    <source>
        <dbReference type="SAM" id="SignalP"/>
    </source>
</evidence>
<dbReference type="AlphaFoldDB" id="A0A366H371"/>
<keyword evidence="3" id="KW-1185">Reference proteome</keyword>
<evidence type="ECO:0008006" key="4">
    <source>
        <dbReference type="Google" id="ProtNLM"/>
    </source>
</evidence>
<feature type="signal peptide" evidence="1">
    <location>
        <begin position="1"/>
        <end position="19"/>
    </location>
</feature>